<protein>
    <submittedName>
        <fullName evidence="1">Uncharacterized protein</fullName>
    </submittedName>
</protein>
<evidence type="ECO:0000313" key="1">
    <source>
        <dbReference type="EMBL" id="MPN59548.1"/>
    </source>
</evidence>
<dbReference type="AlphaFoldDB" id="A0A645J7B4"/>
<reference evidence="1" key="1">
    <citation type="submission" date="2019-08" db="EMBL/GenBank/DDBJ databases">
        <authorList>
            <person name="Kucharzyk K."/>
            <person name="Murdoch R.W."/>
            <person name="Higgins S."/>
            <person name="Loffler F."/>
        </authorList>
    </citation>
    <scope>NUCLEOTIDE SEQUENCE</scope>
</reference>
<dbReference type="EMBL" id="VSSQ01133674">
    <property type="protein sequence ID" value="MPN59548.1"/>
    <property type="molecule type" value="Genomic_DNA"/>
</dbReference>
<comment type="caution">
    <text evidence="1">The sequence shown here is derived from an EMBL/GenBank/DDBJ whole genome shotgun (WGS) entry which is preliminary data.</text>
</comment>
<sequence length="98" mass="10866">MDKRFLDTGCFRIQCPGDHFGLGMTSGKHDFQKQGFLRREIAVQRRPGVTGLGANIRHRRAFETGHPEYLGSGIKDALALCLALGSHDDSLTRLVRSV</sequence>
<accession>A0A645J7B4</accession>
<proteinExistence type="predicted"/>
<name>A0A645J7B4_9ZZZZ</name>
<organism evidence="1">
    <name type="scientific">bioreactor metagenome</name>
    <dbReference type="NCBI Taxonomy" id="1076179"/>
    <lineage>
        <taxon>unclassified sequences</taxon>
        <taxon>metagenomes</taxon>
        <taxon>ecological metagenomes</taxon>
    </lineage>
</organism>
<gene>
    <name evidence="1" type="ORF">SDC9_207269</name>
</gene>